<feature type="signal peptide" evidence="1">
    <location>
        <begin position="1"/>
        <end position="40"/>
    </location>
</feature>
<dbReference type="RefSeq" id="WP_012000855.1">
    <property type="nucleotide sequence ID" value="NC_009795.1"/>
</dbReference>
<dbReference type="InterPro" id="IPR012334">
    <property type="entry name" value="Pectin_lyas_fold"/>
</dbReference>
<sequence>MLKNNQISNAQSNQKPSLLTIGLNFYVSLSLLLATSPALANEPSIIADPGASNRPDILKAPNETLIINITNPDSKGVSINEYSRFNTPTTGTILNNSNKNIDTKIAGQIDANYRLNKEASLIINKVNSAEKSSLKGNLEVAGSRADVVIANPNGISVDGLNMINSRSLTLTTGNINKLSPKEIELISNNSIDIVGDGLNDKSSDYTNVISNAINLNSNIHANELNIIGEKAVTSSKDRLYNDVKAKNQENSFSLDSSALGGMYANKIKLVGTSNGVGVNNNGLVIANNNIEISLDGDIVNAGAIASNKDTSIKANTIANKDEALIAAKENLNIKADTLVNTSSQIYAKDINVEAKKLVNNSSSQARVDTVHKQGTMHLKKEGVNRYKLGVNLKELKEKISTKLAKKLGKDISELDENEVNELVLKEAINKDSALYALNLHKDSYLYGTSQKIFHNLRLDYDTNEVVVDTSRAKNNEQKRTITYSIVKDVLNEDDKANFIPGSIIANNDINLNVNDVLNDKSVIYAGGDLKLNSDNVENIALMLNNHVNSYSVYKWKEKKKWYRGGGWKTKGGTGKVFSFSYTDVGLPAVFAAGNNIVGSTQDFSSYALNDDIKLANVDLDKFSEPIFNSPIIKNLNRRVKNQGYYYSLDSINSAYIANILDGLYEARNESISKFKKEAKDKNVKASALVMANNIDLDAKGNISLAGSVVADSLNLNADKKIKLKGAELSASGDANIVANDIEIDSSDLNSKNLNINAKSNINLDQSKSHFSKVSNLETTNDINLQAGNDIKVSGSNLDAGGDIYLNSGNDIEIKADEFSYTHHASSKGMKFDESVKRVSAANLNANSDINLNAKNTLVVSSSHLNSLKDINLKASDIILAAQSNSSEATAINSSKSLLSKKQTIDSAVSSEVVSTSLKSGNNINLNSANDIYLVSSKLKSDKDINLNSNNNILFENGYDVEASSHASKKSKISLNPNAFYKSSFDLVANGSKKAVYSTIDSGSDINLNAKSALSLKGANLNSGNDINLNAELIAISNTNDESYHKEEHKSSRVGILKPNEVLKDIVVDLKRKLNPLKEAKDKFSSLSTPTFVIGKTSTKFESNNQEAKSSNIKAGKNININANKDINIVASNVDAKENLNLKANEAVEISSANSISNAKSESVTRKILGKQSASASSTNEEVVSSNLNAKNINIASNQDTTLLGSNIIADESLDIKADSINLLPASYSLESSSKFKDSGFGDLMKSNGEESSSNYNLAISTLSAKDISLNSNTINALASIIEATNVDVNTKLLNLVSAKSTSVNTSLSNNAGVLTATVKNKGKIEEVEIPAIIKVKDKFTLNGKDITNKLDATTFKAINDSLNSEEFKEGVIRELRSNSDTPIDEETINQVKAVLDSKEWEDKTTTLSGMGALIITAIVTFLTAGAGGAVAAGVLGSAAAASSTAGLAISAMTTAVIANSTVQLTNNLLSHGKVKFDASSLAKSAISAGVLSYAGAALGTNALTQNMDFSDYVKNATINGTLQGISSEINGGEFKKGFLTGVALSIMSDASLQMRKHVKENYNYAGKNGEIVPDDTQSVGVRGDGVKIGGSHFEKIYNNGILEKKPIVAPTGGSQTGARMLFGKSYEKGSLADHAIEHFAGPHDFMSSWNYENINGITYLKDNGSLVNIASGLLLVPAAPFAAAPFIQGHLSDIQIYKDVKKVSKDARREVLNKAKENR</sequence>
<dbReference type="HOGENOM" id="CLU_234619_0_0_7"/>
<geneLocation type="plasmid" evidence="3 4">
    <name>pCCON31</name>
</geneLocation>
<dbReference type="Proteomes" id="UP000001121">
    <property type="component" value="Plasmid pCCON31"/>
</dbReference>
<dbReference type="GO" id="GO:0003824">
    <property type="term" value="F:catalytic activity"/>
    <property type="evidence" value="ECO:0007669"/>
    <property type="project" value="UniProtKB-ARBA"/>
</dbReference>
<dbReference type="SMART" id="SM00912">
    <property type="entry name" value="Haemagg_act"/>
    <property type="match status" value="1"/>
</dbReference>
<dbReference type="EMBL" id="CP000793">
    <property type="protein sequence ID" value="EAT97861.2"/>
    <property type="molecule type" value="Genomic_DNA"/>
</dbReference>
<reference evidence="4" key="1">
    <citation type="submission" date="2007-10" db="EMBL/GenBank/DDBJ databases">
        <title>Genome sequence of Campylobacter concisus 13826 isolated from human feces.</title>
        <authorList>
            <person name="Fouts D.E."/>
            <person name="Mongodin E.F."/>
            <person name="Puiu D."/>
            <person name="Sebastian Y."/>
            <person name="Miller W.G."/>
            <person name="Mandrell R.E."/>
            <person name="On S."/>
            <person name="Nelson K.E."/>
        </authorList>
    </citation>
    <scope>NUCLEOTIDE SEQUENCE [LARGE SCALE GENOMIC DNA]</scope>
    <source>
        <strain evidence="4">13826</strain>
        <plasmid evidence="4">Plasmid pCCON31</plasmid>
    </source>
</reference>
<gene>
    <name evidence="3" type="ORF">CCC13826_1682</name>
</gene>
<dbReference type="KEGG" id="cco:CCC13826_1682"/>
<evidence type="ECO:0000313" key="4">
    <source>
        <dbReference type="Proteomes" id="UP000001121"/>
    </source>
</evidence>
<dbReference type="InterPro" id="IPR011050">
    <property type="entry name" value="Pectin_lyase_fold/virulence"/>
</dbReference>
<keyword evidence="3" id="KW-0614">Plasmid</keyword>
<evidence type="ECO:0000256" key="1">
    <source>
        <dbReference type="SAM" id="SignalP"/>
    </source>
</evidence>
<dbReference type="Pfam" id="PF13332">
    <property type="entry name" value="Fil_haemagg_2"/>
    <property type="match status" value="3"/>
</dbReference>
<feature type="chain" id="PRO_5002718022" evidence="1">
    <location>
        <begin position="41"/>
        <end position="1719"/>
    </location>
</feature>
<organism evidence="3 4">
    <name type="scientific">Campylobacter concisus (strain 13826)</name>
    <dbReference type="NCBI Taxonomy" id="360104"/>
    <lineage>
        <taxon>Bacteria</taxon>
        <taxon>Pseudomonadati</taxon>
        <taxon>Campylobacterota</taxon>
        <taxon>Epsilonproteobacteria</taxon>
        <taxon>Campylobacterales</taxon>
        <taxon>Campylobacteraceae</taxon>
        <taxon>Campylobacter</taxon>
    </lineage>
</organism>
<name>A7ZGF0_CAMC1</name>
<evidence type="ECO:0000259" key="2">
    <source>
        <dbReference type="SMART" id="SM00912"/>
    </source>
</evidence>
<proteinExistence type="predicted"/>
<dbReference type="Gene3D" id="2.160.20.10">
    <property type="entry name" value="Single-stranded right-handed beta-helix, Pectin lyase-like"/>
    <property type="match status" value="1"/>
</dbReference>
<keyword evidence="1" id="KW-0732">Signal</keyword>
<dbReference type="NCBIfam" id="TIGR01901">
    <property type="entry name" value="adhes_NPXG"/>
    <property type="match status" value="1"/>
</dbReference>
<accession>A7ZGF0</accession>
<dbReference type="InterPro" id="IPR008638">
    <property type="entry name" value="FhaB/CdiA-like_TPS"/>
</dbReference>
<dbReference type="OrthoDB" id="5363767at2"/>
<protein>
    <submittedName>
        <fullName evidence="3">Haemagglutination activity domain protein</fullName>
    </submittedName>
</protein>
<dbReference type="SUPFAM" id="SSF51126">
    <property type="entry name" value="Pectin lyase-like"/>
    <property type="match status" value="1"/>
</dbReference>
<dbReference type="Pfam" id="PF05860">
    <property type="entry name" value="TPS"/>
    <property type="match status" value="1"/>
</dbReference>
<feature type="domain" description="Filamentous haemagglutinin FhaB/tRNA nuclease CdiA-like TPS" evidence="2">
    <location>
        <begin position="61"/>
        <end position="179"/>
    </location>
</feature>
<evidence type="ECO:0000313" key="3">
    <source>
        <dbReference type="EMBL" id="EAT97861.2"/>
    </source>
</evidence>
<dbReference type="InterPro" id="IPR025157">
    <property type="entry name" value="Hemagglutinin_rpt"/>
</dbReference>